<sequence>MAEVVRAPGLNELRGRKSDKWRFFPSDVLPLPVAEMDFPIAEPIKQALRDMIDRSDTGYLGPMPELFEAFSKFADTRWGWKVDPTHIRTATDAGVAAVEVIRTLLKPGEKLMVNSPVYENFWTWPKEVGATLVDVPLKQEGENYWLDLDGIEREYKAGVKVHLLCHPHNPVGVIFAKEVLTSLASLAKKYGVVIISDEIHAPLVYKGREFHPFMAVSDDAHEVCVAISGSGKAFNLAGLKCALIITGTEELKQRINAMPESVGYRASIFGAVATTAGFAQSIDWLDGVITTLEENKVLIRNLIDSKIPSIAYREPDFSYLAWLDLSALNLGDDPAKHLLERGKVAFKGGYMYGPNHKQYIRFNFGTSPEIITEAFDR</sequence>
<dbReference type="InterPro" id="IPR015422">
    <property type="entry name" value="PyrdxlP-dep_Trfase_small"/>
</dbReference>
<evidence type="ECO:0000313" key="7">
    <source>
        <dbReference type="EMBL" id="KRO45388.1"/>
    </source>
</evidence>
<dbReference type="GO" id="GO:0047804">
    <property type="term" value="F:cysteine-S-conjugate beta-lyase activity"/>
    <property type="evidence" value="ECO:0007669"/>
    <property type="project" value="UniProtKB-EC"/>
</dbReference>
<accession>A0A0R2Q5Y5</accession>
<gene>
    <name evidence="7" type="ORF">ABR61_00710</name>
</gene>
<dbReference type="GO" id="GO:0030170">
    <property type="term" value="F:pyridoxal phosphate binding"/>
    <property type="evidence" value="ECO:0007669"/>
    <property type="project" value="InterPro"/>
</dbReference>
<feature type="non-terminal residue" evidence="7">
    <location>
        <position position="377"/>
    </location>
</feature>
<dbReference type="PANTHER" id="PTHR43525:SF2">
    <property type="entry name" value="CYSTATHIONINE BETA-LYASE-RELATED"/>
    <property type="match status" value="1"/>
</dbReference>
<dbReference type="PANTHER" id="PTHR43525">
    <property type="entry name" value="PROTEIN MALY"/>
    <property type="match status" value="1"/>
</dbReference>
<evidence type="ECO:0000256" key="1">
    <source>
        <dbReference type="ARBA" id="ARBA00001933"/>
    </source>
</evidence>
<comment type="caution">
    <text evidence="7">The sequence shown here is derived from an EMBL/GenBank/DDBJ whole genome shotgun (WGS) entry which is preliminary data.</text>
</comment>
<dbReference type="EMBL" id="LIAT01000010">
    <property type="protein sequence ID" value="KRO45388.1"/>
    <property type="molecule type" value="Genomic_DNA"/>
</dbReference>
<dbReference type="Pfam" id="PF00155">
    <property type="entry name" value="Aminotran_1_2"/>
    <property type="match status" value="1"/>
</dbReference>
<dbReference type="Proteomes" id="UP000054212">
    <property type="component" value="Unassembled WGS sequence"/>
</dbReference>
<dbReference type="AlphaFoldDB" id="A0A0R2Q5Y5"/>
<dbReference type="InterPro" id="IPR015421">
    <property type="entry name" value="PyrdxlP-dep_Trfase_major"/>
</dbReference>
<dbReference type="Gene3D" id="3.90.1150.10">
    <property type="entry name" value="Aspartate Aminotransferase, domain 1"/>
    <property type="match status" value="1"/>
</dbReference>
<dbReference type="Gene3D" id="3.40.640.10">
    <property type="entry name" value="Type I PLP-dependent aspartate aminotransferase-like (Major domain)"/>
    <property type="match status" value="1"/>
</dbReference>
<dbReference type="InterPro" id="IPR004839">
    <property type="entry name" value="Aminotransferase_I/II_large"/>
</dbReference>
<comment type="similarity">
    <text evidence="5">Belongs to the class-II pyridoxal-phosphate-dependent aminotransferase family. MalY/PatB cystathionine beta-lyase subfamily.</text>
</comment>
<dbReference type="CDD" id="cd00609">
    <property type="entry name" value="AAT_like"/>
    <property type="match status" value="1"/>
</dbReference>
<evidence type="ECO:0000256" key="4">
    <source>
        <dbReference type="ARBA" id="ARBA00023239"/>
    </source>
</evidence>
<protein>
    <recommendedName>
        <fullName evidence="2">cysteine-S-conjugate beta-lyase</fullName>
        <ecNumber evidence="2">4.4.1.13</ecNumber>
    </recommendedName>
</protein>
<keyword evidence="3" id="KW-0663">Pyridoxal phosphate</keyword>
<dbReference type="SUPFAM" id="SSF53383">
    <property type="entry name" value="PLP-dependent transferases"/>
    <property type="match status" value="1"/>
</dbReference>
<evidence type="ECO:0000256" key="2">
    <source>
        <dbReference type="ARBA" id="ARBA00012224"/>
    </source>
</evidence>
<dbReference type="InterPro" id="IPR015424">
    <property type="entry name" value="PyrdxlP-dep_Trfase"/>
</dbReference>
<name>A0A0R2Q5Y5_9ACTN</name>
<dbReference type="EC" id="4.4.1.13" evidence="2"/>
<feature type="domain" description="Aminotransferase class I/classII large" evidence="6">
    <location>
        <begin position="27"/>
        <end position="376"/>
    </location>
</feature>
<evidence type="ECO:0000256" key="3">
    <source>
        <dbReference type="ARBA" id="ARBA00022898"/>
    </source>
</evidence>
<organism evidence="7 8">
    <name type="scientific">Actinobacteria bacterium BACL2 MAG-120813-bin23</name>
    <dbReference type="NCBI Taxonomy" id="1655569"/>
    <lineage>
        <taxon>Bacteria</taxon>
        <taxon>Bacillati</taxon>
        <taxon>Actinomycetota</taxon>
        <taxon>Actinomycetes</taxon>
        <taxon>Actinomycetes incertae sedis</taxon>
        <taxon>ac1 cluster</taxon>
    </lineage>
</organism>
<proteinExistence type="inferred from homology"/>
<evidence type="ECO:0000259" key="6">
    <source>
        <dbReference type="Pfam" id="PF00155"/>
    </source>
</evidence>
<dbReference type="InterPro" id="IPR051798">
    <property type="entry name" value="Class-II_PLP-Dep_Aminotrans"/>
</dbReference>
<keyword evidence="4" id="KW-0456">Lyase</keyword>
<evidence type="ECO:0000313" key="8">
    <source>
        <dbReference type="Proteomes" id="UP000054212"/>
    </source>
</evidence>
<comment type="cofactor">
    <cofactor evidence="1">
        <name>pyridoxal 5'-phosphate</name>
        <dbReference type="ChEBI" id="CHEBI:597326"/>
    </cofactor>
</comment>
<reference evidence="7 8" key="1">
    <citation type="submission" date="2015-10" db="EMBL/GenBank/DDBJ databases">
        <title>Metagenome-Assembled Genomes uncover a global brackish microbiome.</title>
        <authorList>
            <person name="Hugerth L.W."/>
            <person name="Larsson J."/>
            <person name="Alneberg J."/>
            <person name="Lindh M.V."/>
            <person name="Legrand C."/>
            <person name="Pinhassi J."/>
            <person name="Andersson A.F."/>
        </authorList>
    </citation>
    <scope>NUCLEOTIDE SEQUENCE [LARGE SCALE GENOMIC DNA]</scope>
    <source>
        <strain evidence="7">BACL2 MAG-120813-bin23</strain>
    </source>
</reference>
<evidence type="ECO:0000256" key="5">
    <source>
        <dbReference type="ARBA" id="ARBA00037974"/>
    </source>
</evidence>